<evidence type="ECO:0000256" key="1">
    <source>
        <dbReference type="SAM" id="Phobius"/>
    </source>
</evidence>
<evidence type="ECO:0000313" key="2">
    <source>
        <dbReference type="EMBL" id="KAF1690513.1"/>
    </source>
</evidence>
<keyword evidence="1" id="KW-0812">Transmembrane</keyword>
<gene>
    <name evidence="2" type="ORF">CR938_02125</name>
</gene>
<comment type="caution">
    <text evidence="2">The sequence shown here is derived from an EMBL/GenBank/DDBJ whole genome shotgun (WGS) entry which is preliminary data.</text>
</comment>
<organism evidence="2 3">
    <name type="scientific">Pseudoxanthomonas taiwanensis</name>
    <dbReference type="NCBI Taxonomy" id="176598"/>
    <lineage>
        <taxon>Bacteria</taxon>
        <taxon>Pseudomonadati</taxon>
        <taxon>Pseudomonadota</taxon>
        <taxon>Gammaproteobacteria</taxon>
        <taxon>Lysobacterales</taxon>
        <taxon>Lysobacteraceae</taxon>
        <taxon>Pseudoxanthomonas</taxon>
    </lineage>
</organism>
<protein>
    <submittedName>
        <fullName evidence="2">Uncharacterized protein</fullName>
    </submittedName>
</protein>
<keyword evidence="3" id="KW-1185">Reference proteome</keyword>
<evidence type="ECO:0000313" key="3">
    <source>
        <dbReference type="Proteomes" id="UP000717981"/>
    </source>
</evidence>
<name>A0A921TH41_9GAMM</name>
<proteinExistence type="predicted"/>
<dbReference type="Proteomes" id="UP000717981">
    <property type="component" value="Unassembled WGS sequence"/>
</dbReference>
<feature type="transmembrane region" description="Helical" evidence="1">
    <location>
        <begin position="20"/>
        <end position="38"/>
    </location>
</feature>
<accession>A0A921TH41</accession>
<dbReference type="EMBL" id="PDWK01000005">
    <property type="protein sequence ID" value="KAF1690513.1"/>
    <property type="molecule type" value="Genomic_DNA"/>
</dbReference>
<reference evidence="2" key="1">
    <citation type="submission" date="2017-10" db="EMBL/GenBank/DDBJ databases">
        <title>Whole genome sequencing of members of genus Pseudoxanthomonas.</title>
        <authorList>
            <person name="Kumar S."/>
            <person name="Bansal K."/>
            <person name="Kaur A."/>
            <person name="Patil P."/>
            <person name="Sharma S."/>
            <person name="Patil P.B."/>
        </authorList>
    </citation>
    <scope>NUCLEOTIDE SEQUENCE</scope>
    <source>
        <strain evidence="2">DSM 22914</strain>
    </source>
</reference>
<sequence length="66" mass="7496">MVFPFQVVDPMLLSMEWFPVVFLTLKVLILGVGMFFAIKWHYDKGKKARAAAGKGTQERHTPDSRG</sequence>
<keyword evidence="1" id="KW-1133">Transmembrane helix</keyword>
<dbReference type="AlphaFoldDB" id="A0A921TH41"/>
<keyword evidence="1" id="KW-0472">Membrane</keyword>